<dbReference type="Proteomes" id="UP001491088">
    <property type="component" value="Chromosome"/>
</dbReference>
<dbReference type="NCBIfam" id="TIGR01451">
    <property type="entry name" value="B_ant_repeat"/>
    <property type="match status" value="1"/>
</dbReference>
<evidence type="ECO:0000313" key="2">
    <source>
        <dbReference type="EMBL" id="WYW56329.1"/>
    </source>
</evidence>
<dbReference type="EMBL" id="CP150496">
    <property type="protein sequence ID" value="WYW56329.1"/>
    <property type="molecule type" value="Genomic_DNA"/>
</dbReference>
<dbReference type="RefSeq" id="WP_340934172.1">
    <property type="nucleotide sequence ID" value="NZ_CP150496.1"/>
</dbReference>
<dbReference type="InterPro" id="IPR001434">
    <property type="entry name" value="OmcB-like_DUF11"/>
</dbReference>
<dbReference type="InterPro" id="IPR047589">
    <property type="entry name" value="DUF11_rpt"/>
</dbReference>
<keyword evidence="3" id="KW-1185">Reference proteome</keyword>
<organism evidence="2 3">
    <name type="scientific">Polaribacter marinaquae</name>
    <dbReference type="NCBI Taxonomy" id="1642819"/>
    <lineage>
        <taxon>Bacteria</taxon>
        <taxon>Pseudomonadati</taxon>
        <taxon>Bacteroidota</taxon>
        <taxon>Flavobacteriia</taxon>
        <taxon>Flavobacteriales</taxon>
        <taxon>Flavobacteriaceae</taxon>
    </lineage>
</organism>
<sequence>MKKEIIKILMVFFLVLKTTILFSFSEKSSLLSKDLASLKISTNKINPAVNDISLLPKNTIVPLINDTTNFTSLTVTGTEFCPIIGSCIDDWTGNGANVIDGDTDNFSRASILLGGDAEVLSITYPTEDIPAGSYAGFRIRNASLLSLLSNNTAIRTRDVNGDIVDTYNLEGSLISALDFSNATNVGFVTTGNFRTIEIVFGGDLLKTGSLDVFYPFIKLYQENSTSLTCNDVNTITNPQFPVEVVDVGVTGVNVSLLGDVIQNQEFLIDSDLTNHATLNAGLVGVGVLATSYISIAKQADFSTGVVTPFSSNTYAGFNITSANLLTADVIGNITISTYLDNVFQEDNSNYNALVNLPLLSSDTQNVGFVTTKPYDEIRITVSQPIGVNLGEIQVNYPVVKKYCVSNPFNCNEQVSWVNSNHPVEISTVNSNGLVAAGGTIDNIDNIINSDTTDYAEIDLSVGVISSLEIGVYDVLQEYSGPQFVGFEIETATLLDVNLLNNISLSTYLNGVATGDSVSGANILLSAPLLVGLNKQTIGMVTSNIFDEVRLEFNTTVGANLGVFRIYNSTIKKLCTKELACSETYYLNSPEFSTYVDYSKSGVSGLVCVGCNVSNTDAILSASNSDFASINITAGVAATGSLAVRDATNAYPANSTAGFVVKSNSSIVEVSLFDSITIETLDQNGNVLESASGSDLIDLTVLINLLGGTPNGIYNLGFETTQKYYGIQITVAKLVDVNTNLDLTDNNDLDIYGAFVDTRGATGAGFEFCLDTDKDTVLDVNDLDDDNDGIIDAEENGGINPILDSDGDTILDYKDSDTPGFVDSNLDGVDDRFDLDLDGIIDQHDTDADGDGCPDAIEGAGNFIFDDLVNNNFGTIAETSVGTSLGIPLLNGVLASQRITPAVRDNLDNYSCFIDLSIVKTVENPVVKLGETVIFNITITNNGGLIANNVVVKDVLPEGLTYNESSSSIPNNTLYNPETGLWSFGTVQIKQGESFTLKLASNIIEKGILKINKTEVFTFNNAQNEFDSIANSDD</sequence>
<gene>
    <name evidence="2" type="ORF">WG950_03495</name>
</gene>
<evidence type="ECO:0000259" key="1">
    <source>
        <dbReference type="Pfam" id="PF01345"/>
    </source>
</evidence>
<proteinExistence type="predicted"/>
<feature type="domain" description="DUF11" evidence="1">
    <location>
        <begin position="914"/>
        <end position="1015"/>
    </location>
</feature>
<accession>A0ABZ2TWE7</accession>
<protein>
    <submittedName>
        <fullName evidence="2">DUF11 domain-containing protein</fullName>
    </submittedName>
</protein>
<dbReference type="Pfam" id="PF01345">
    <property type="entry name" value="DUF11"/>
    <property type="match status" value="1"/>
</dbReference>
<reference evidence="2 3" key="1">
    <citation type="submission" date="2024-03" db="EMBL/GenBank/DDBJ databases">
        <authorList>
            <person name="Cao K."/>
        </authorList>
    </citation>
    <scope>NUCLEOTIDE SEQUENCE [LARGE SCALE GENOMIC DNA]</scope>
    <source>
        <strain evidence="2 3">MCCC 1K00696</strain>
    </source>
</reference>
<name>A0ABZ2TWE7_9FLAO</name>
<evidence type="ECO:0000313" key="3">
    <source>
        <dbReference type="Proteomes" id="UP001491088"/>
    </source>
</evidence>